<dbReference type="InterPro" id="IPR009739">
    <property type="entry name" value="LprI-like_N"/>
</dbReference>
<dbReference type="PROSITE" id="PS51257">
    <property type="entry name" value="PROKAR_LIPOPROTEIN"/>
    <property type="match status" value="1"/>
</dbReference>
<feature type="signal peptide" evidence="1">
    <location>
        <begin position="1"/>
        <end position="19"/>
    </location>
</feature>
<proteinExistence type="predicted"/>
<gene>
    <name evidence="3" type="ORF">PZA18_07230</name>
</gene>
<evidence type="ECO:0000313" key="4">
    <source>
        <dbReference type="Proteomes" id="UP001172778"/>
    </source>
</evidence>
<dbReference type="Proteomes" id="UP001172778">
    <property type="component" value="Unassembled WGS sequence"/>
</dbReference>
<reference evidence="3" key="1">
    <citation type="submission" date="2023-03" db="EMBL/GenBank/DDBJ databases">
        <title>Chitinimonas shenzhenensis gen. nov., sp. nov., a novel member of family Burkholderiaceae isolated from activated sludge collected in Shen Zhen, China.</title>
        <authorList>
            <person name="Wang X."/>
        </authorList>
    </citation>
    <scope>NUCLEOTIDE SEQUENCE</scope>
    <source>
        <strain evidence="3">DQS-5</strain>
    </source>
</reference>
<dbReference type="RefSeq" id="WP_284100142.1">
    <property type="nucleotide sequence ID" value="NZ_JARRAF010000006.1"/>
</dbReference>
<feature type="chain" id="PRO_5045408294" evidence="1">
    <location>
        <begin position="20"/>
        <end position="125"/>
    </location>
</feature>
<feature type="domain" description="Lysozyme inhibitor LprI-like N-terminal" evidence="2">
    <location>
        <begin position="23"/>
        <end position="107"/>
    </location>
</feature>
<comment type="caution">
    <text evidence="3">The sequence shown here is derived from an EMBL/GenBank/DDBJ whole genome shotgun (WGS) entry which is preliminary data.</text>
</comment>
<dbReference type="PANTHER" id="PTHR39176:SF1">
    <property type="entry name" value="PERIPLASMIC PROTEIN"/>
    <property type="match status" value="1"/>
</dbReference>
<keyword evidence="1" id="KW-0732">Signal</keyword>
<dbReference type="Gene3D" id="1.20.1270.180">
    <property type="match status" value="1"/>
</dbReference>
<name>A0ABT7DV27_9NEIS</name>
<evidence type="ECO:0000256" key="1">
    <source>
        <dbReference type="SAM" id="SignalP"/>
    </source>
</evidence>
<protein>
    <submittedName>
        <fullName evidence="3">Lysozyme inhibitor LprI family protein</fullName>
    </submittedName>
</protein>
<sequence>MKSALIATLLALASGTTFAAAGCDNPKNDFDDLYCLNKVYLQADKELNENYGKLVKQLDDEGKKLLKKGQLEWIANRNRDCSYKDAKGFYVNLDCAATTTISRAQFLQDRVRECSSAGCMNSKLK</sequence>
<dbReference type="PANTHER" id="PTHR39176">
    <property type="entry name" value="PERIPLASMIC PROTEIN-RELATED"/>
    <property type="match status" value="1"/>
</dbReference>
<dbReference type="EMBL" id="JARRAF010000006">
    <property type="protein sequence ID" value="MDK2123839.1"/>
    <property type="molecule type" value="Genomic_DNA"/>
</dbReference>
<evidence type="ECO:0000313" key="3">
    <source>
        <dbReference type="EMBL" id="MDK2123839.1"/>
    </source>
</evidence>
<accession>A0ABT7DV27</accession>
<keyword evidence="4" id="KW-1185">Reference proteome</keyword>
<evidence type="ECO:0000259" key="2">
    <source>
        <dbReference type="Pfam" id="PF07007"/>
    </source>
</evidence>
<dbReference type="Pfam" id="PF07007">
    <property type="entry name" value="LprI"/>
    <property type="match status" value="1"/>
</dbReference>
<organism evidence="3 4">
    <name type="scientific">Parachitinimonas caeni</name>
    <dbReference type="NCBI Taxonomy" id="3031301"/>
    <lineage>
        <taxon>Bacteria</taxon>
        <taxon>Pseudomonadati</taxon>
        <taxon>Pseudomonadota</taxon>
        <taxon>Betaproteobacteria</taxon>
        <taxon>Neisseriales</taxon>
        <taxon>Chitinibacteraceae</taxon>
        <taxon>Parachitinimonas</taxon>
    </lineage>
</organism>